<dbReference type="Gramene" id="TraesLAC3A03G01403220.1">
    <property type="protein sequence ID" value="TraesLAC3A03G01403220.1.CDS1"/>
    <property type="gene ID" value="TraesLAC3A03G01403220"/>
</dbReference>
<dbReference type="PANTHER" id="PTHR14155:SF627">
    <property type="entry name" value="OS06G0192800 PROTEIN"/>
    <property type="match status" value="1"/>
</dbReference>
<keyword evidence="8" id="KW-0472">Membrane</keyword>
<dbReference type="PANTHER" id="PTHR14155">
    <property type="entry name" value="RING FINGER DOMAIN-CONTAINING"/>
    <property type="match status" value="1"/>
</dbReference>
<dbReference type="STRING" id="4565.A0A3B6ELR1"/>
<keyword evidence="8" id="KW-0812">Transmembrane</keyword>
<keyword evidence="3" id="KW-0479">Metal-binding</keyword>
<dbReference type="Gramene" id="TraesLDM3A03G01459950.1">
    <property type="protein sequence ID" value="TraesLDM3A03G01459950.1.CDS1"/>
    <property type="gene ID" value="TraesLDM3A03G01459950"/>
</dbReference>
<dbReference type="GO" id="GO:0008270">
    <property type="term" value="F:zinc ion binding"/>
    <property type="evidence" value="ECO:0007669"/>
    <property type="project" value="UniProtKB-KW"/>
</dbReference>
<dbReference type="EC" id="2.3.2.27" evidence="2"/>
<gene>
    <name evidence="10" type="primary">LOC123058746</name>
</gene>
<evidence type="ECO:0000256" key="4">
    <source>
        <dbReference type="ARBA" id="ARBA00022771"/>
    </source>
</evidence>
<reference evidence="10" key="2">
    <citation type="submission" date="2018-10" db="UniProtKB">
        <authorList>
            <consortium name="EnsemblPlants"/>
        </authorList>
    </citation>
    <scope>IDENTIFICATION</scope>
</reference>
<dbReference type="Gramene" id="TraesARI3A03G01480790.1">
    <property type="protein sequence ID" value="TraesARI3A03G01480790.1.CDS1"/>
    <property type="gene ID" value="TraesARI3A03G01480790"/>
</dbReference>
<evidence type="ECO:0000256" key="1">
    <source>
        <dbReference type="ARBA" id="ARBA00000900"/>
    </source>
</evidence>
<keyword evidence="8" id="KW-1133">Transmembrane helix</keyword>
<comment type="similarity">
    <text evidence="6">Belongs to the RING-type zinc finger family. ATL subfamily.</text>
</comment>
<dbReference type="InterPro" id="IPR053238">
    <property type="entry name" value="RING-H2_zinc_finger"/>
</dbReference>
<dbReference type="Gramene" id="TraesMAC3A03G01457490.1">
    <property type="protein sequence ID" value="TraesMAC3A03G01457490.1.CDS1"/>
    <property type="gene ID" value="TraesMAC3A03G01457490"/>
</dbReference>
<dbReference type="AlphaFoldDB" id="A0A3B6ELR1"/>
<evidence type="ECO:0000256" key="5">
    <source>
        <dbReference type="ARBA" id="ARBA00022833"/>
    </source>
</evidence>
<name>A0A3B6ELR1_WHEAT</name>
<dbReference type="Gramene" id="TraesRN3A0100853500.1">
    <property type="protein sequence ID" value="TraesRN3A0100853500.1"/>
    <property type="gene ID" value="TraesRN3A0100853500"/>
</dbReference>
<dbReference type="CDD" id="cd16461">
    <property type="entry name" value="RING-H2_EL5-like"/>
    <property type="match status" value="1"/>
</dbReference>
<dbReference type="OrthoDB" id="8062037at2759"/>
<evidence type="ECO:0000256" key="6">
    <source>
        <dbReference type="ARBA" id="ARBA00024209"/>
    </source>
</evidence>
<proteinExistence type="inferred from homology"/>
<dbReference type="Gramene" id="TraesCAD_scaffold_051199_01G000200.1">
    <property type="protein sequence ID" value="TraesCAD_scaffold_051199_01G000200.1"/>
    <property type="gene ID" value="TraesCAD_scaffold_051199_01G000200"/>
</dbReference>
<feature type="domain" description="RING-type" evidence="9">
    <location>
        <begin position="120"/>
        <end position="162"/>
    </location>
</feature>
<sequence>MAAQEASQALRWRYGDVDDGNFSVRGGRGVPLLATLFAVLVFFVGVCVYLRWVCRRYNADATLPISFSYPSSSPSSSAAAPGAPSAVAGLDAAAIAGLPVTPYRRPPSASPGREDDETQCPICLGEFADGERVKALPRCGHCFHPECVDAWLCSHPSCPLCRGSLLADTSTVKTVDASEAV</sequence>
<dbReference type="Gramene" id="TraesNOR3A03G01480150.1">
    <property type="protein sequence ID" value="TraesNOR3A03G01480150.1.CDS1"/>
    <property type="gene ID" value="TraesNOR3A03G01480150"/>
</dbReference>
<reference evidence="10" key="1">
    <citation type="submission" date="2018-08" db="EMBL/GenBank/DDBJ databases">
        <authorList>
            <person name="Rossello M."/>
        </authorList>
    </citation>
    <scope>NUCLEOTIDE SEQUENCE [LARGE SCALE GENOMIC DNA]</scope>
    <source>
        <strain evidence="10">cv. Chinese Spring</strain>
    </source>
</reference>
<dbReference type="GO" id="GO:0061630">
    <property type="term" value="F:ubiquitin protein ligase activity"/>
    <property type="evidence" value="ECO:0000318"/>
    <property type="project" value="GO_Central"/>
</dbReference>
<dbReference type="Proteomes" id="UP000019116">
    <property type="component" value="Chromosome 3A"/>
</dbReference>
<dbReference type="SMART" id="SM00184">
    <property type="entry name" value="RING"/>
    <property type="match status" value="1"/>
</dbReference>
<protein>
    <recommendedName>
        <fullName evidence="2">RING-type E3 ubiquitin transferase</fullName>
        <ecNumber evidence="2">2.3.2.27</ecNumber>
    </recommendedName>
</protein>
<dbReference type="Gramene" id="TraesKAR3A01G0367610.1">
    <property type="protein sequence ID" value="cds.TraesKAR3A01G0367610.1"/>
    <property type="gene ID" value="TraesKAR3A01G0367610"/>
</dbReference>
<dbReference type="Gramene" id="TraesJAG3A03G01468100.1">
    <property type="protein sequence ID" value="TraesJAG3A03G01468100.1.CDS1"/>
    <property type="gene ID" value="TraesJAG3A03G01468100"/>
</dbReference>
<keyword evidence="5" id="KW-0862">Zinc</keyword>
<dbReference type="PROSITE" id="PS50089">
    <property type="entry name" value="ZF_RING_2"/>
    <property type="match status" value="1"/>
</dbReference>
<evidence type="ECO:0000256" key="3">
    <source>
        <dbReference type="ARBA" id="ARBA00022723"/>
    </source>
</evidence>
<dbReference type="Gramene" id="TraesCS3A03G0835900.1">
    <property type="protein sequence ID" value="TraesCS3A03G0835900.1.CDS1"/>
    <property type="gene ID" value="TraesCS3A03G0835900"/>
</dbReference>
<feature type="transmembrane region" description="Helical" evidence="8">
    <location>
        <begin position="30"/>
        <end position="50"/>
    </location>
</feature>
<comment type="catalytic activity">
    <reaction evidence="1">
        <text>S-ubiquitinyl-[E2 ubiquitin-conjugating enzyme]-L-cysteine + [acceptor protein]-L-lysine = [E2 ubiquitin-conjugating enzyme]-L-cysteine + N(6)-ubiquitinyl-[acceptor protein]-L-lysine.</text>
        <dbReference type="EC" id="2.3.2.27"/>
    </reaction>
</comment>
<keyword evidence="11" id="KW-1185">Reference proteome</keyword>
<dbReference type="GO" id="GO:0016020">
    <property type="term" value="C:membrane"/>
    <property type="evidence" value="ECO:0000318"/>
    <property type="project" value="GO_Central"/>
</dbReference>
<accession>A0A3B6ELR1</accession>
<dbReference type="Gramene" id="TraesSYM3A03G01482040.1">
    <property type="protein sequence ID" value="TraesSYM3A03G01482040.1.CDS1"/>
    <property type="gene ID" value="TraesSYM3A03G01482040"/>
</dbReference>
<evidence type="ECO:0000313" key="11">
    <source>
        <dbReference type="Proteomes" id="UP000019116"/>
    </source>
</evidence>
<dbReference type="FunFam" id="3.30.40.10:FF:000461">
    <property type="entry name" value="RING-H2 finger protein ATL66"/>
    <property type="match status" value="1"/>
</dbReference>
<dbReference type="Gramene" id="TraesCLE_scaffold_078910_01G000200.1">
    <property type="protein sequence ID" value="TraesCLE_scaffold_078910_01G000200.1"/>
    <property type="gene ID" value="TraesCLE_scaffold_078910_01G000200"/>
</dbReference>
<evidence type="ECO:0000259" key="9">
    <source>
        <dbReference type="PROSITE" id="PS50089"/>
    </source>
</evidence>
<dbReference type="GO" id="GO:0006511">
    <property type="term" value="P:ubiquitin-dependent protein catabolic process"/>
    <property type="evidence" value="ECO:0000318"/>
    <property type="project" value="GO_Central"/>
</dbReference>
<dbReference type="Gramene" id="TraesJUL3A03G01471770.1">
    <property type="protein sequence ID" value="TraesJUL3A03G01471770.1.CDS1"/>
    <property type="gene ID" value="TraesJUL3A03G01471770"/>
</dbReference>
<evidence type="ECO:0000256" key="7">
    <source>
        <dbReference type="PROSITE-ProRule" id="PRU00175"/>
    </source>
</evidence>
<dbReference type="SMR" id="A0A3B6ELR1"/>
<dbReference type="InterPro" id="IPR013083">
    <property type="entry name" value="Znf_RING/FYVE/PHD"/>
</dbReference>
<keyword evidence="4 7" id="KW-0863">Zinc-finger</keyword>
<dbReference type="EnsemblPlants" id="TraesCS3A02G350500.1">
    <property type="protein sequence ID" value="TraesCS3A02G350500.1.cds1"/>
    <property type="gene ID" value="TraesCS3A02G350500"/>
</dbReference>
<evidence type="ECO:0000256" key="2">
    <source>
        <dbReference type="ARBA" id="ARBA00012483"/>
    </source>
</evidence>
<dbReference type="SUPFAM" id="SSF57850">
    <property type="entry name" value="RING/U-box"/>
    <property type="match status" value="1"/>
</dbReference>
<dbReference type="Gramene" id="TraesPARA_EIv1.0_0850930.1">
    <property type="protein sequence ID" value="TraesPARA_EIv1.0_0850930.1.CDS1"/>
    <property type="gene ID" value="TraesPARA_EIv1.0_0850930"/>
</dbReference>
<dbReference type="Gene3D" id="3.30.40.10">
    <property type="entry name" value="Zinc/RING finger domain, C3HC4 (zinc finger)"/>
    <property type="match status" value="1"/>
</dbReference>
<dbReference type="Gramene" id="TraesROB_scaffold_103889_01G000200.1">
    <property type="protein sequence ID" value="TraesROB_scaffold_103889_01G000200.1"/>
    <property type="gene ID" value="TraesROB_scaffold_103889_01G000200"/>
</dbReference>
<dbReference type="RefSeq" id="XP_044337373.1">
    <property type="nucleotide sequence ID" value="XM_044481438.1"/>
</dbReference>
<dbReference type="Gramene" id="TraesWEE_scaffold_089827_01G000100.1">
    <property type="protein sequence ID" value="TraesWEE_scaffold_089827_01G000100.1"/>
    <property type="gene ID" value="TraesWEE_scaffold_089827_01G000100"/>
</dbReference>
<dbReference type="Gramene" id="TraesCS3A02G350500.1">
    <property type="protein sequence ID" value="TraesCS3A02G350500.1.cds1"/>
    <property type="gene ID" value="TraesCS3A02G350500"/>
</dbReference>
<dbReference type="InterPro" id="IPR001841">
    <property type="entry name" value="Znf_RING"/>
</dbReference>
<dbReference type="Pfam" id="PF13639">
    <property type="entry name" value="zf-RING_2"/>
    <property type="match status" value="1"/>
</dbReference>
<organism evidence="10">
    <name type="scientific">Triticum aestivum</name>
    <name type="common">Wheat</name>
    <dbReference type="NCBI Taxonomy" id="4565"/>
    <lineage>
        <taxon>Eukaryota</taxon>
        <taxon>Viridiplantae</taxon>
        <taxon>Streptophyta</taxon>
        <taxon>Embryophyta</taxon>
        <taxon>Tracheophyta</taxon>
        <taxon>Spermatophyta</taxon>
        <taxon>Magnoliopsida</taxon>
        <taxon>Liliopsida</taxon>
        <taxon>Poales</taxon>
        <taxon>Poaceae</taxon>
        <taxon>BOP clade</taxon>
        <taxon>Pooideae</taxon>
        <taxon>Triticodae</taxon>
        <taxon>Triticeae</taxon>
        <taxon>Triticinae</taxon>
        <taxon>Triticum</taxon>
    </lineage>
</organism>
<dbReference type="OMA" id="ARRICRH"/>
<evidence type="ECO:0000313" key="10">
    <source>
        <dbReference type="EnsemblPlants" id="TraesCS3A02G350500.1.cds1"/>
    </source>
</evidence>
<dbReference type="GeneID" id="123058746"/>
<evidence type="ECO:0000256" key="8">
    <source>
        <dbReference type="SAM" id="Phobius"/>
    </source>
</evidence>
<dbReference type="Gramene" id="TraesSTA3A03G01450830.1">
    <property type="protein sequence ID" value="TraesSTA3A03G01450830.1.CDS1"/>
    <property type="gene ID" value="TraesSTA3A03G01450830"/>
</dbReference>